<comment type="caution">
    <text evidence="4">The sequence shown here is derived from an EMBL/GenBank/DDBJ whole genome shotgun (WGS) entry which is preliminary data.</text>
</comment>
<evidence type="ECO:0000256" key="1">
    <source>
        <dbReference type="PROSITE-ProRule" id="PRU00339"/>
    </source>
</evidence>
<dbReference type="PANTHER" id="PTHR47691:SF3">
    <property type="entry name" value="HTH-TYPE TRANSCRIPTIONAL REGULATOR RV0890C-RELATED"/>
    <property type="match status" value="1"/>
</dbReference>
<dbReference type="InterPro" id="IPR027417">
    <property type="entry name" value="P-loop_NTPase"/>
</dbReference>
<dbReference type="Pfam" id="PF13401">
    <property type="entry name" value="AAA_22"/>
    <property type="match status" value="1"/>
</dbReference>
<evidence type="ECO:0000259" key="3">
    <source>
        <dbReference type="Pfam" id="PF13401"/>
    </source>
</evidence>
<gene>
    <name evidence="4" type="ORF">GCM10010405_22720</name>
</gene>
<dbReference type="InterPro" id="IPR049945">
    <property type="entry name" value="AAA_22"/>
</dbReference>
<name>A0ABN3JVB4_9ACTN</name>
<feature type="region of interest" description="Disordered" evidence="2">
    <location>
        <begin position="1"/>
        <end position="47"/>
    </location>
</feature>
<dbReference type="Gene3D" id="1.25.40.10">
    <property type="entry name" value="Tetratricopeptide repeat domain"/>
    <property type="match status" value="1"/>
</dbReference>
<reference evidence="4 5" key="1">
    <citation type="journal article" date="2019" name="Int. J. Syst. Evol. Microbiol.">
        <title>The Global Catalogue of Microorganisms (GCM) 10K type strain sequencing project: providing services to taxonomists for standard genome sequencing and annotation.</title>
        <authorList>
            <consortium name="The Broad Institute Genomics Platform"/>
            <consortium name="The Broad Institute Genome Sequencing Center for Infectious Disease"/>
            <person name="Wu L."/>
            <person name="Ma J."/>
        </authorList>
    </citation>
    <scope>NUCLEOTIDE SEQUENCE [LARGE SCALE GENOMIC DNA]</scope>
    <source>
        <strain evidence="4 5">JCM 6305</strain>
    </source>
</reference>
<dbReference type="EMBL" id="BAAASZ010000017">
    <property type="protein sequence ID" value="GAA2438781.1"/>
    <property type="molecule type" value="Genomic_DNA"/>
</dbReference>
<feature type="repeat" description="TPR" evidence="1">
    <location>
        <begin position="566"/>
        <end position="599"/>
    </location>
</feature>
<protein>
    <submittedName>
        <fullName evidence="4">Tetratricopeptide repeat protein</fullName>
    </submittedName>
</protein>
<sequence>MVPEDGATAPRRSRSRDDPAGVNYPRSVTDQAVHTGGPTPYTAPEADGFGGFVGRRCELARLRADLEGEGLDAPAGRPAAPHGRVLLVAGRPGSGRTALAEEFVRQVAADHPDGVLRARLTDPDGTPVPTERTARDLLRALGRPVRAGAGERELVEALRAALTGRRALLLLDEVATPGQLTDLLPDGRAPLVLAVSRGPLTGVPDVRPCTLGGLDTESAVALLARRAGETPRVTVDPRAAECLVEACGGRPAALVLVAGWLAAHPMASVAEAVRRFGDLPDTLPGEPADGIARGVGRLPRPRTHPAPAARPLVRALLLMHGSLPPPAARTLRLLALAPAGLVDAHTAAALAGCPVDTAAATLEGFVRLGLLRTTVVPGQYEVPGCLAPLLTVLLRESERPAEVQLARARMLERAVRLLRSCRAAAEPSGSPARREMAGLPRALRFATPAAAAGWLDSRLPALRAAAGLAARDGELDTLARRLVSALTRALSAHLRPDEAAPELYRLYELLPPVTARRGLHGERAAALLALGDLDVRADRPRGALTRYRAALEAARAAGERGAGMAARAMESLGDTYAHLGDRARATDWYGRALALCQSRGDLAAEARLHGLIGAEHLREGYWEEALRAWRAAAAAYRRLKDGRGYVRALEEVARAQEGAGRTEESLRTRREALRWARRPGSGLSDGLNRREVAYEMYSGEHKN</sequence>
<dbReference type="SUPFAM" id="SSF48452">
    <property type="entry name" value="TPR-like"/>
    <property type="match status" value="1"/>
</dbReference>
<dbReference type="PANTHER" id="PTHR47691">
    <property type="entry name" value="REGULATOR-RELATED"/>
    <property type="match status" value="1"/>
</dbReference>
<accession>A0ABN3JVB4</accession>
<dbReference type="Gene3D" id="3.40.50.300">
    <property type="entry name" value="P-loop containing nucleotide triphosphate hydrolases"/>
    <property type="match status" value="1"/>
</dbReference>
<keyword evidence="5" id="KW-1185">Reference proteome</keyword>
<dbReference type="InterPro" id="IPR011990">
    <property type="entry name" value="TPR-like_helical_dom_sf"/>
</dbReference>
<dbReference type="InterPro" id="IPR019734">
    <property type="entry name" value="TPR_rpt"/>
</dbReference>
<dbReference type="SUPFAM" id="SSF52540">
    <property type="entry name" value="P-loop containing nucleoside triphosphate hydrolases"/>
    <property type="match status" value="1"/>
</dbReference>
<dbReference type="PRINTS" id="PR00364">
    <property type="entry name" value="DISEASERSIST"/>
</dbReference>
<dbReference type="PROSITE" id="PS50005">
    <property type="entry name" value="TPR"/>
    <property type="match status" value="1"/>
</dbReference>
<proteinExistence type="predicted"/>
<evidence type="ECO:0000313" key="5">
    <source>
        <dbReference type="Proteomes" id="UP001501638"/>
    </source>
</evidence>
<feature type="domain" description="ORC1/DEAH AAA+ ATPase" evidence="3">
    <location>
        <begin position="83"/>
        <end position="174"/>
    </location>
</feature>
<dbReference type="Proteomes" id="UP001501638">
    <property type="component" value="Unassembled WGS sequence"/>
</dbReference>
<organism evidence="4 5">
    <name type="scientific">Streptomyces macrosporus</name>
    <dbReference type="NCBI Taxonomy" id="44032"/>
    <lineage>
        <taxon>Bacteria</taxon>
        <taxon>Bacillati</taxon>
        <taxon>Actinomycetota</taxon>
        <taxon>Actinomycetes</taxon>
        <taxon>Kitasatosporales</taxon>
        <taxon>Streptomycetaceae</taxon>
        <taxon>Streptomyces</taxon>
    </lineage>
</organism>
<keyword evidence="1" id="KW-0802">TPR repeat</keyword>
<evidence type="ECO:0000313" key="4">
    <source>
        <dbReference type="EMBL" id="GAA2438781.1"/>
    </source>
</evidence>
<evidence type="ECO:0000256" key="2">
    <source>
        <dbReference type="SAM" id="MobiDB-lite"/>
    </source>
</evidence>